<comment type="caution">
    <text evidence="1">The sequence shown here is derived from an EMBL/GenBank/DDBJ whole genome shotgun (WGS) entry which is preliminary data.</text>
</comment>
<name>A0ABP4LPF9_9ACTN</name>
<gene>
    <name evidence="1" type="ORF">GCM10009741_31140</name>
</gene>
<reference evidence="2" key="1">
    <citation type="journal article" date="2019" name="Int. J. Syst. Evol. Microbiol.">
        <title>The Global Catalogue of Microorganisms (GCM) 10K type strain sequencing project: providing services to taxonomists for standard genome sequencing and annotation.</title>
        <authorList>
            <consortium name="The Broad Institute Genomics Platform"/>
            <consortium name="The Broad Institute Genome Sequencing Center for Infectious Disease"/>
            <person name="Wu L."/>
            <person name="Ma J."/>
        </authorList>
    </citation>
    <scope>NUCLEOTIDE SEQUENCE [LARGE SCALE GENOMIC DNA]</scope>
    <source>
        <strain evidence="2">JCM 14303</strain>
    </source>
</reference>
<dbReference type="EMBL" id="BAAANC010000002">
    <property type="protein sequence ID" value="GAA1527216.1"/>
    <property type="molecule type" value="Genomic_DNA"/>
</dbReference>
<protein>
    <recommendedName>
        <fullName evidence="3">FlgD-like protein</fullName>
    </recommendedName>
</protein>
<keyword evidence="2" id="KW-1185">Reference proteome</keyword>
<evidence type="ECO:0000313" key="2">
    <source>
        <dbReference type="Proteomes" id="UP001500363"/>
    </source>
</evidence>
<evidence type="ECO:0000313" key="1">
    <source>
        <dbReference type="EMBL" id="GAA1527216.1"/>
    </source>
</evidence>
<organism evidence="1 2">
    <name type="scientific">Kribbella lupini</name>
    <dbReference type="NCBI Taxonomy" id="291602"/>
    <lineage>
        <taxon>Bacteria</taxon>
        <taxon>Bacillati</taxon>
        <taxon>Actinomycetota</taxon>
        <taxon>Actinomycetes</taxon>
        <taxon>Propionibacteriales</taxon>
        <taxon>Kribbellaceae</taxon>
        <taxon>Kribbella</taxon>
    </lineage>
</organism>
<evidence type="ECO:0008006" key="3">
    <source>
        <dbReference type="Google" id="ProtNLM"/>
    </source>
</evidence>
<sequence>MILLLAWRRNFSGPRCIEWARGGVEMTARRLVGALVVLGAVPASAGAAGVQDLDRILFDRPYVEVLGASPAGVLYRVSRNDSNALSELSAWVKPTGAAAYQVDLGFKRLAGDKIFGTGSSYQYIGTPVTKRCTDVPPPADPAGRSDGVGLFATWGWISNEGDRVEVSPTGCRMTNHYPAPGSYSLVAMDDTGWVTLDSSGADGNQELFYRSYADPTHPRQIADGGHTGFKGAVSLSGDSVAWAHQDLTENPPTSSYVVRSSTDGSAPPVATRLPGWIVATAIAGGATAWTTCQQTLDCASGSIAANGTRTQTADTRTVAGDGSRFVFDTRQPTPGVDAAAAVGGTAARTRLAAVELLPPIANSVSLGAGGAAYIDSQPPGLSVGRRFYTRPTGAVALTPQVRIGQSQVGTPMMSREGRRTAFTDNLGRLWLIADDGVRTRVFAPVLREAIVGGQELRISGSRLLWWKAVYTGDRCDPPGPGCYPWYGDEVPMIYDLRTGVSTRPAITANWSQAVDLWGNYLTWADDKNVVWRRDLASGALLQVKAAGAAVVREVAVHDDFIAWATCASNAQDDCAQSVVGHRNMQTKTAAILVSSGHTRRLKMSGGHVVYDTYANRDATTATLKVGRLGTSATGVVGALRWYGSFDVHDETLAWIAPDDLAKIGSNSAFVAYPKYLGNGSAPPSFNPALRLWNTEFGISKALPTCTLTIKSGTTVRRTLSCATTTGSARADWDGRDSAGRLLPPGAYSWTLAGRDGDGTLRWWTGATHAITGTVRIVS</sequence>
<proteinExistence type="predicted"/>
<dbReference type="Gene3D" id="2.60.40.4070">
    <property type="match status" value="1"/>
</dbReference>
<dbReference type="Proteomes" id="UP001500363">
    <property type="component" value="Unassembled WGS sequence"/>
</dbReference>
<accession>A0ABP4LPF9</accession>